<dbReference type="Proteomes" id="UP000190951">
    <property type="component" value="Chromosome"/>
</dbReference>
<dbReference type="RefSeq" id="WP_077833686.1">
    <property type="nucleotide sequence ID" value="NZ_CP096983.1"/>
</dbReference>
<evidence type="ECO:0000313" key="1">
    <source>
        <dbReference type="EMBL" id="URZ11856.1"/>
    </source>
</evidence>
<dbReference type="AlphaFoldDB" id="A0A1S8L4B3"/>
<dbReference type="InterPro" id="IPR025664">
    <property type="entry name" value="Spore_III_AC/AD"/>
</dbReference>
<protein>
    <submittedName>
        <fullName evidence="1">Uncharacterized protein</fullName>
    </submittedName>
</protein>
<dbReference type="STRING" id="84029.CROST_24120"/>
<gene>
    <name evidence="1" type="ORF">CROST_025730</name>
</gene>
<dbReference type="Pfam" id="PF06686">
    <property type="entry name" value="SpoIIIAC"/>
    <property type="match status" value="2"/>
</dbReference>
<keyword evidence="2" id="KW-1185">Reference proteome</keyword>
<proteinExistence type="predicted"/>
<dbReference type="KEGG" id="crw:CROST_025730"/>
<dbReference type="InterPro" id="IPR014211">
    <property type="entry name" value="Spore_III_AD"/>
</dbReference>
<dbReference type="NCBIfam" id="TIGR02849">
    <property type="entry name" value="spore_III_AD"/>
    <property type="match status" value="1"/>
</dbReference>
<evidence type="ECO:0000313" key="2">
    <source>
        <dbReference type="Proteomes" id="UP000190951"/>
    </source>
</evidence>
<accession>A0A1S8L4B3</accession>
<reference evidence="1 2" key="1">
    <citation type="submission" date="2022-04" db="EMBL/GenBank/DDBJ databases">
        <title>Genome sequence of C. roseum typestrain.</title>
        <authorList>
            <person name="Poehlein A."/>
            <person name="Schoch T."/>
            <person name="Duerre P."/>
            <person name="Daniel R."/>
        </authorList>
    </citation>
    <scope>NUCLEOTIDE SEQUENCE [LARGE SCALE GENOMIC DNA]</scope>
    <source>
        <strain evidence="1 2">DSM 7320</strain>
    </source>
</reference>
<name>A0A1S8L4B3_9CLOT</name>
<dbReference type="EMBL" id="CP096983">
    <property type="protein sequence ID" value="URZ11856.1"/>
    <property type="molecule type" value="Genomic_DNA"/>
</dbReference>
<sequence length="127" mass="13944">MEIIKVAAFAFIALAITMLFKNRRQDIAISISMIAGILIFMFMLPRITAVMQVLQQFALKAKVDFVYLSTVIKILGIAYIASFCSEICKDAGQNSIASKVEFSGKILILMLAVPILMGVLNAILNII</sequence>
<organism evidence="1 2">
    <name type="scientific">Clostridium felsineum</name>
    <dbReference type="NCBI Taxonomy" id="36839"/>
    <lineage>
        <taxon>Bacteria</taxon>
        <taxon>Bacillati</taxon>
        <taxon>Bacillota</taxon>
        <taxon>Clostridia</taxon>
        <taxon>Eubacteriales</taxon>
        <taxon>Clostridiaceae</taxon>
        <taxon>Clostridium</taxon>
    </lineage>
</organism>